<dbReference type="EMBL" id="JBAMMX010000007">
    <property type="protein sequence ID" value="KAK6936893.1"/>
    <property type="molecule type" value="Genomic_DNA"/>
</dbReference>
<dbReference type="GO" id="GO:0005634">
    <property type="term" value="C:nucleus"/>
    <property type="evidence" value="ECO:0007669"/>
    <property type="project" value="TreeGrafter"/>
</dbReference>
<protein>
    <submittedName>
        <fullName evidence="5">RNA recognition motif domain</fullName>
    </submittedName>
</protein>
<dbReference type="PANTHER" id="PTHR48024">
    <property type="entry name" value="GEO13361P1-RELATED"/>
    <property type="match status" value="1"/>
</dbReference>
<gene>
    <name evidence="5" type="ORF">RJ641_033923</name>
</gene>
<keyword evidence="6" id="KW-1185">Reference proteome</keyword>
<evidence type="ECO:0000256" key="1">
    <source>
        <dbReference type="ARBA" id="ARBA00022884"/>
    </source>
</evidence>
<feature type="domain" description="RRM" evidence="4">
    <location>
        <begin position="111"/>
        <end position="188"/>
    </location>
</feature>
<dbReference type="PROSITE" id="PS50102">
    <property type="entry name" value="RRM"/>
    <property type="match status" value="2"/>
</dbReference>
<dbReference type="InterPro" id="IPR050886">
    <property type="entry name" value="RNA-binding_reg"/>
</dbReference>
<feature type="domain" description="RRM" evidence="4">
    <location>
        <begin position="207"/>
        <end position="284"/>
    </location>
</feature>
<accession>A0AAN8VKR7</accession>
<evidence type="ECO:0000313" key="5">
    <source>
        <dbReference type="EMBL" id="KAK6936893.1"/>
    </source>
</evidence>
<feature type="compositionally biased region" description="Acidic residues" evidence="3">
    <location>
        <begin position="31"/>
        <end position="62"/>
    </location>
</feature>
<sequence>MPPSQEDPSSSDEEVDDQPPQLQSETKDYYSDDDDGDDDEDFEIGSEEEDDDDDEDDEDGDGESSKQDTIRELLQPFSKDQLIDLLKQSALSNKSLMKQLISSTQSDPVHRKIFIHGLGWDATKETLVSAFEQYGEIEDCNVVIDKLTGKSKGYGFVLFRTRVGAKKALKQPQKKIGNRMTSCQLAATGPSAMSNTKDNGVTDVSSRKLFVANVGPHVSPEKLRSFFAKFGEIEDGPLGMDKVTGKFRGFAIFVYKTEEGLKKALEEPVKLFLGSKLQCNKASDGKGNQSGVIAASGVSPALGSSNMLSYPLGLNPATIMVGQNAALGGIVNPLLGQVGVGAGVGASLNALQLSPAFPQSGNRTGTAAPVGLSGGFGGQPGINAISPSVIGNYGAQAVLQGLDAYRGSQLGQSSATNVAGTRSQSVLGNVGTLPSYYGH</sequence>
<dbReference type="InterPro" id="IPR012677">
    <property type="entry name" value="Nucleotide-bd_a/b_plait_sf"/>
</dbReference>
<dbReference type="InterPro" id="IPR000504">
    <property type="entry name" value="RRM_dom"/>
</dbReference>
<dbReference type="SUPFAM" id="SSF54928">
    <property type="entry name" value="RNA-binding domain, RBD"/>
    <property type="match status" value="2"/>
</dbReference>
<comment type="caution">
    <text evidence="5">The sequence shown here is derived from an EMBL/GenBank/DDBJ whole genome shotgun (WGS) entry which is preliminary data.</text>
</comment>
<feature type="region of interest" description="Disordered" evidence="3">
    <location>
        <begin position="1"/>
        <end position="68"/>
    </location>
</feature>
<evidence type="ECO:0000256" key="2">
    <source>
        <dbReference type="PROSITE-ProRule" id="PRU00176"/>
    </source>
</evidence>
<dbReference type="AlphaFoldDB" id="A0AAN8VKR7"/>
<dbReference type="GO" id="GO:0003723">
    <property type="term" value="F:RNA binding"/>
    <property type="evidence" value="ECO:0007669"/>
    <property type="project" value="UniProtKB-UniRule"/>
</dbReference>
<dbReference type="Proteomes" id="UP001370490">
    <property type="component" value="Unassembled WGS sequence"/>
</dbReference>
<evidence type="ECO:0000313" key="6">
    <source>
        <dbReference type="Proteomes" id="UP001370490"/>
    </source>
</evidence>
<dbReference type="SMART" id="SM00360">
    <property type="entry name" value="RRM"/>
    <property type="match status" value="2"/>
</dbReference>
<organism evidence="5 6">
    <name type="scientific">Dillenia turbinata</name>
    <dbReference type="NCBI Taxonomy" id="194707"/>
    <lineage>
        <taxon>Eukaryota</taxon>
        <taxon>Viridiplantae</taxon>
        <taxon>Streptophyta</taxon>
        <taxon>Embryophyta</taxon>
        <taxon>Tracheophyta</taxon>
        <taxon>Spermatophyta</taxon>
        <taxon>Magnoliopsida</taxon>
        <taxon>eudicotyledons</taxon>
        <taxon>Gunneridae</taxon>
        <taxon>Pentapetalae</taxon>
        <taxon>Dilleniales</taxon>
        <taxon>Dilleniaceae</taxon>
        <taxon>Dillenia</taxon>
    </lineage>
</organism>
<reference evidence="5 6" key="1">
    <citation type="submission" date="2023-12" db="EMBL/GenBank/DDBJ databases">
        <title>A high-quality genome assembly for Dillenia turbinata (Dilleniales).</title>
        <authorList>
            <person name="Chanderbali A."/>
        </authorList>
    </citation>
    <scope>NUCLEOTIDE SEQUENCE [LARGE SCALE GENOMIC DNA]</scope>
    <source>
        <strain evidence="5">LSX21</strain>
        <tissue evidence="5">Leaf</tissue>
    </source>
</reference>
<dbReference type="Gene3D" id="3.30.70.330">
    <property type="match status" value="2"/>
</dbReference>
<dbReference type="PANTHER" id="PTHR48024:SF9">
    <property type="entry name" value="UBP1-ASSOCIATED PROTEINS 1A-RELATED"/>
    <property type="match status" value="1"/>
</dbReference>
<dbReference type="Pfam" id="PF00076">
    <property type="entry name" value="RRM_1"/>
    <property type="match status" value="2"/>
</dbReference>
<evidence type="ECO:0000256" key="3">
    <source>
        <dbReference type="SAM" id="MobiDB-lite"/>
    </source>
</evidence>
<proteinExistence type="predicted"/>
<dbReference type="InterPro" id="IPR035979">
    <property type="entry name" value="RBD_domain_sf"/>
</dbReference>
<evidence type="ECO:0000259" key="4">
    <source>
        <dbReference type="PROSITE" id="PS50102"/>
    </source>
</evidence>
<keyword evidence="1 2" id="KW-0694">RNA-binding</keyword>
<name>A0AAN8VKR7_9MAGN</name>